<evidence type="ECO:0000313" key="3">
    <source>
        <dbReference type="Proteomes" id="UP000244855"/>
    </source>
</evidence>
<dbReference type="OrthoDB" id="3786236at2759"/>
<keyword evidence="1" id="KW-0732">Signal</keyword>
<dbReference type="Proteomes" id="UP000244855">
    <property type="component" value="Unassembled WGS sequence"/>
</dbReference>
<reference evidence="2 3" key="1">
    <citation type="journal article" date="2018" name="Sci. Rep.">
        <title>Comparative genomics provides insights into the lifestyle and reveals functional heterogeneity of dark septate endophytic fungi.</title>
        <authorList>
            <person name="Knapp D.G."/>
            <person name="Nemeth J.B."/>
            <person name="Barry K."/>
            <person name="Hainaut M."/>
            <person name="Henrissat B."/>
            <person name="Johnson J."/>
            <person name="Kuo A."/>
            <person name="Lim J.H.P."/>
            <person name="Lipzen A."/>
            <person name="Nolan M."/>
            <person name="Ohm R.A."/>
            <person name="Tamas L."/>
            <person name="Grigoriev I.V."/>
            <person name="Spatafora J.W."/>
            <person name="Nagy L.G."/>
            <person name="Kovacs G.M."/>
        </authorList>
    </citation>
    <scope>NUCLEOTIDE SEQUENCE [LARGE SCALE GENOMIC DNA]</scope>
    <source>
        <strain evidence="2 3">DSE2036</strain>
    </source>
</reference>
<feature type="chain" id="PRO_5015912791" description="Secreted protein" evidence="1">
    <location>
        <begin position="27"/>
        <end position="197"/>
    </location>
</feature>
<dbReference type="InterPro" id="IPR025649">
    <property type="entry name" value="DUF4360"/>
</dbReference>
<proteinExistence type="predicted"/>
<accession>A0A2V1E364</accession>
<name>A0A2V1E364_9PLEO</name>
<evidence type="ECO:0000313" key="2">
    <source>
        <dbReference type="EMBL" id="PVI04592.1"/>
    </source>
</evidence>
<dbReference type="PANTHER" id="PTHR38847:SF1">
    <property type="entry name" value="PSEUDOURIDINE SYNTHASE RSUA_RLUA-LIKE DOMAIN-CONTAINING PROTEIN"/>
    <property type="match status" value="1"/>
</dbReference>
<keyword evidence="3" id="KW-1185">Reference proteome</keyword>
<protein>
    <recommendedName>
        <fullName evidence="4">Secreted protein</fullName>
    </recommendedName>
</protein>
<feature type="signal peptide" evidence="1">
    <location>
        <begin position="1"/>
        <end position="26"/>
    </location>
</feature>
<evidence type="ECO:0008006" key="4">
    <source>
        <dbReference type="Google" id="ProtNLM"/>
    </source>
</evidence>
<gene>
    <name evidence="2" type="ORF">DM02DRAFT_691587</name>
</gene>
<dbReference type="Pfam" id="PF14273">
    <property type="entry name" value="DUF4360"/>
    <property type="match status" value="1"/>
</dbReference>
<dbReference type="PANTHER" id="PTHR38847">
    <property type="match status" value="1"/>
</dbReference>
<evidence type="ECO:0000256" key="1">
    <source>
        <dbReference type="SAM" id="SignalP"/>
    </source>
</evidence>
<dbReference type="AlphaFoldDB" id="A0A2V1E364"/>
<sequence length="197" mass="20822">MRSTTILPFFLPLLTIHASEAPLSAAAPPSAPRITSLRISGSGCPNDSNSVKSSSDTLGNSASFTFGQLKGDDTSNCEIHIQASGGTEGWQVAVKEVAYAGDVQLSSGSQLDAITQAYWSEKASDTSVLRASVTCAGPDIKDYVTVKSSTNDLKWSKCTGSDGNPGILNVNFRPVVQGNSGKYDFKHASWGLVWRQC</sequence>
<dbReference type="EMBL" id="KZ805320">
    <property type="protein sequence ID" value="PVI04592.1"/>
    <property type="molecule type" value="Genomic_DNA"/>
</dbReference>
<organism evidence="2 3">
    <name type="scientific">Periconia macrospinosa</name>
    <dbReference type="NCBI Taxonomy" id="97972"/>
    <lineage>
        <taxon>Eukaryota</taxon>
        <taxon>Fungi</taxon>
        <taxon>Dikarya</taxon>
        <taxon>Ascomycota</taxon>
        <taxon>Pezizomycotina</taxon>
        <taxon>Dothideomycetes</taxon>
        <taxon>Pleosporomycetidae</taxon>
        <taxon>Pleosporales</taxon>
        <taxon>Massarineae</taxon>
        <taxon>Periconiaceae</taxon>
        <taxon>Periconia</taxon>
    </lineage>
</organism>